<name>A0ABW3FH35_9HYPH</name>
<keyword evidence="2" id="KW-0288">FMN</keyword>
<dbReference type="Proteomes" id="UP001597101">
    <property type="component" value="Unassembled WGS sequence"/>
</dbReference>
<dbReference type="RefSeq" id="WP_377212959.1">
    <property type="nucleotide sequence ID" value="NZ_JBHTJV010000009.1"/>
</dbReference>
<keyword evidence="3 4" id="KW-0560">Oxidoreductase</keyword>
<dbReference type="Pfam" id="PF03060">
    <property type="entry name" value="NMO"/>
    <property type="match status" value="2"/>
</dbReference>
<comment type="caution">
    <text evidence="4">The sequence shown here is derived from an EMBL/GenBank/DDBJ whole genome shotgun (WGS) entry which is preliminary data.</text>
</comment>
<sequence length="323" mass="34233">MKPLSTRLTEFFNIDHPILSAPMALAAGGRLASAVTRAGGLGFIGGGYGDADWLTNEFAQAGNTAVGCGFITWSLTQKPELLEQVLDRKPQALFLSFGDPKPFATAISDAGVPLICQVQSLRDACHAVDCGAKVIIAQGAEAGGHGEKRATMTIVPEVADMLARSAPDTLLVAAGGIADGRGLAASLMLGADGVLVGSRLWASEEALVHPNMLQAAIKATGDDTIRSSVMDLARLLKWPNRYTARVLKNPFTERWHDDLEGLMADQSAQAEMWGKAWQEGNVEIANTFVGEGTGMIKDVRPAADIIEEMVSQAVTCLRRFSAV</sequence>
<dbReference type="PANTHER" id="PTHR32332:SF31">
    <property type="entry name" value="2-NITROPROPANE DIOXYGENASE FAMILY, PUTATIVE (AFU_ORTHOLOGUE AFUA_2G09850)-RELATED"/>
    <property type="match status" value="1"/>
</dbReference>
<proteinExistence type="predicted"/>
<dbReference type="SUPFAM" id="SSF51412">
    <property type="entry name" value="Inosine monophosphate dehydrogenase (IMPDH)"/>
    <property type="match status" value="1"/>
</dbReference>
<accession>A0ABW3FH35</accession>
<dbReference type="InterPro" id="IPR004136">
    <property type="entry name" value="NMO"/>
</dbReference>
<evidence type="ECO:0000256" key="1">
    <source>
        <dbReference type="ARBA" id="ARBA00022630"/>
    </source>
</evidence>
<evidence type="ECO:0000313" key="4">
    <source>
        <dbReference type="EMBL" id="MFD0917033.1"/>
    </source>
</evidence>
<organism evidence="4 5">
    <name type="scientific">Pseudahrensia aquimaris</name>
    <dbReference type="NCBI Taxonomy" id="744461"/>
    <lineage>
        <taxon>Bacteria</taxon>
        <taxon>Pseudomonadati</taxon>
        <taxon>Pseudomonadota</taxon>
        <taxon>Alphaproteobacteria</taxon>
        <taxon>Hyphomicrobiales</taxon>
        <taxon>Ahrensiaceae</taxon>
        <taxon>Pseudahrensia</taxon>
    </lineage>
</organism>
<dbReference type="EC" id="1.13.12.-" evidence="4"/>
<keyword evidence="1" id="KW-0285">Flavoprotein</keyword>
<dbReference type="EMBL" id="JBHTJV010000009">
    <property type="protein sequence ID" value="MFD0917033.1"/>
    <property type="molecule type" value="Genomic_DNA"/>
</dbReference>
<dbReference type="PANTHER" id="PTHR32332">
    <property type="entry name" value="2-NITROPROPANE DIOXYGENASE"/>
    <property type="match status" value="1"/>
</dbReference>
<protein>
    <submittedName>
        <fullName evidence="4">NAD(P)H-dependent flavin oxidoreductase</fullName>
        <ecNumber evidence="4">1.13.12.-</ecNumber>
    </submittedName>
</protein>
<keyword evidence="5" id="KW-1185">Reference proteome</keyword>
<dbReference type="Gene3D" id="3.20.20.70">
    <property type="entry name" value="Aldolase class I"/>
    <property type="match status" value="1"/>
</dbReference>
<evidence type="ECO:0000256" key="2">
    <source>
        <dbReference type="ARBA" id="ARBA00022643"/>
    </source>
</evidence>
<dbReference type="GO" id="GO:0016491">
    <property type="term" value="F:oxidoreductase activity"/>
    <property type="evidence" value="ECO:0007669"/>
    <property type="project" value="UniProtKB-KW"/>
</dbReference>
<evidence type="ECO:0000313" key="5">
    <source>
        <dbReference type="Proteomes" id="UP001597101"/>
    </source>
</evidence>
<evidence type="ECO:0000256" key="3">
    <source>
        <dbReference type="ARBA" id="ARBA00023002"/>
    </source>
</evidence>
<reference evidence="5" key="1">
    <citation type="journal article" date="2019" name="Int. J. Syst. Evol. Microbiol.">
        <title>The Global Catalogue of Microorganisms (GCM) 10K type strain sequencing project: providing services to taxonomists for standard genome sequencing and annotation.</title>
        <authorList>
            <consortium name="The Broad Institute Genomics Platform"/>
            <consortium name="The Broad Institute Genome Sequencing Center for Infectious Disease"/>
            <person name="Wu L."/>
            <person name="Ma J."/>
        </authorList>
    </citation>
    <scope>NUCLEOTIDE SEQUENCE [LARGE SCALE GENOMIC DNA]</scope>
    <source>
        <strain evidence="5">CCUG 60023</strain>
    </source>
</reference>
<dbReference type="InterPro" id="IPR013785">
    <property type="entry name" value="Aldolase_TIM"/>
</dbReference>
<gene>
    <name evidence="4" type="ORF">ACFQ14_11490</name>
</gene>
<dbReference type="CDD" id="cd04730">
    <property type="entry name" value="NPD_like"/>
    <property type="match status" value="1"/>
</dbReference>